<dbReference type="GO" id="GO:0045892">
    <property type="term" value="P:negative regulation of DNA-templated transcription"/>
    <property type="evidence" value="ECO:0007669"/>
    <property type="project" value="InterPro"/>
</dbReference>
<dbReference type="GO" id="GO:0003677">
    <property type="term" value="F:DNA binding"/>
    <property type="evidence" value="ECO:0007669"/>
    <property type="project" value="UniProtKB-UniRule"/>
</dbReference>
<gene>
    <name evidence="4" type="ORF">FOC84_15120</name>
</gene>
<dbReference type="InterPro" id="IPR013573">
    <property type="entry name" value="Tscrpt_reg_YcdC_C"/>
</dbReference>
<dbReference type="PROSITE" id="PS50977">
    <property type="entry name" value="HTH_TETR_2"/>
    <property type="match status" value="1"/>
</dbReference>
<dbReference type="Gene3D" id="1.10.357.10">
    <property type="entry name" value="Tetracycline Repressor, domain 2"/>
    <property type="match status" value="1"/>
</dbReference>
<organism evidence="4 5">
    <name type="scientific">Achromobacter pestifer</name>
    <dbReference type="NCBI Taxonomy" id="1353889"/>
    <lineage>
        <taxon>Bacteria</taxon>
        <taxon>Pseudomonadati</taxon>
        <taxon>Pseudomonadota</taxon>
        <taxon>Betaproteobacteria</taxon>
        <taxon>Burkholderiales</taxon>
        <taxon>Alcaligenaceae</taxon>
        <taxon>Achromobacter</taxon>
    </lineage>
</organism>
<dbReference type="AlphaFoldDB" id="A0A7D4DY22"/>
<name>A0A7D4DY22_9BURK</name>
<dbReference type="SUPFAM" id="SSF48498">
    <property type="entry name" value="Tetracyclin repressor-like, C-terminal domain"/>
    <property type="match status" value="1"/>
</dbReference>
<keyword evidence="1 2" id="KW-0238">DNA-binding</keyword>
<protein>
    <submittedName>
        <fullName evidence="4">TetR family transcriptional regulator C-terminal domain-containing protein</fullName>
    </submittedName>
</protein>
<dbReference type="Proteomes" id="UP000500970">
    <property type="component" value="Chromosome"/>
</dbReference>
<sequence>MSQFASVLSRPARAGRRESLRDNLETVVLAAAEESFSTYGFEGSSLATIAEAAGLSKQNLLYYFPTKLALYQRVLGDVLEDWLSRLREIGRSELSPMDAMSAYIHAKLEFSRRRPHGSRVFALEIIGGAKTYGKEIRKQLIPVLMEDIQMVERWIEQGKVRPVNAHHLFFVIWASTQAYADFAPQMLLVLDKRALGRRDFDEAFKTISEMVFRMLMPE</sequence>
<dbReference type="InterPro" id="IPR050109">
    <property type="entry name" value="HTH-type_TetR-like_transc_reg"/>
</dbReference>
<dbReference type="Gene3D" id="1.10.10.60">
    <property type="entry name" value="Homeodomain-like"/>
    <property type="match status" value="1"/>
</dbReference>
<evidence type="ECO:0000259" key="3">
    <source>
        <dbReference type="PROSITE" id="PS50977"/>
    </source>
</evidence>
<dbReference type="PANTHER" id="PTHR30328">
    <property type="entry name" value="TRANSCRIPTIONAL REPRESSOR"/>
    <property type="match status" value="1"/>
</dbReference>
<dbReference type="PRINTS" id="PR00455">
    <property type="entry name" value="HTHTETR"/>
</dbReference>
<feature type="domain" description="HTH tetR-type" evidence="3">
    <location>
        <begin position="22"/>
        <end position="82"/>
    </location>
</feature>
<dbReference type="KEGG" id="apes:FOC84_15120"/>
<dbReference type="InterPro" id="IPR001647">
    <property type="entry name" value="HTH_TetR"/>
</dbReference>
<feature type="DNA-binding region" description="H-T-H motif" evidence="2">
    <location>
        <begin position="45"/>
        <end position="64"/>
    </location>
</feature>
<dbReference type="SUPFAM" id="SSF46689">
    <property type="entry name" value="Homeodomain-like"/>
    <property type="match status" value="1"/>
</dbReference>
<evidence type="ECO:0000313" key="4">
    <source>
        <dbReference type="EMBL" id="QKH36205.1"/>
    </source>
</evidence>
<evidence type="ECO:0000313" key="5">
    <source>
        <dbReference type="Proteomes" id="UP000500970"/>
    </source>
</evidence>
<dbReference type="Pfam" id="PF08362">
    <property type="entry name" value="TetR_C_3"/>
    <property type="match status" value="1"/>
</dbReference>
<evidence type="ECO:0000256" key="2">
    <source>
        <dbReference type="PROSITE-ProRule" id="PRU00335"/>
    </source>
</evidence>
<dbReference type="PANTHER" id="PTHR30328:SF54">
    <property type="entry name" value="HTH-TYPE TRANSCRIPTIONAL REPRESSOR SCO4008"/>
    <property type="match status" value="1"/>
</dbReference>
<accession>A0A7D4DY22</accession>
<dbReference type="InterPro" id="IPR036271">
    <property type="entry name" value="Tet_transcr_reg_TetR-rel_C_sf"/>
</dbReference>
<proteinExistence type="predicted"/>
<dbReference type="InterPro" id="IPR009057">
    <property type="entry name" value="Homeodomain-like_sf"/>
</dbReference>
<dbReference type="RefSeq" id="WP_173145116.1">
    <property type="nucleotide sequence ID" value="NZ_CP053985.1"/>
</dbReference>
<keyword evidence="5" id="KW-1185">Reference proteome</keyword>
<evidence type="ECO:0000256" key="1">
    <source>
        <dbReference type="ARBA" id="ARBA00023125"/>
    </source>
</evidence>
<dbReference type="EMBL" id="CP053985">
    <property type="protein sequence ID" value="QKH36205.1"/>
    <property type="molecule type" value="Genomic_DNA"/>
</dbReference>
<dbReference type="Pfam" id="PF00440">
    <property type="entry name" value="TetR_N"/>
    <property type="match status" value="1"/>
</dbReference>
<reference evidence="4 5" key="1">
    <citation type="submission" date="2020-05" db="EMBL/GenBank/DDBJ databases">
        <title>FDA dAtabase for Regulatory Grade micrObial Sequences (FDA-ARGOS): Supporting development and validation of Infectious Disease Dx tests.</title>
        <authorList>
            <person name="Sproer C."/>
            <person name="Gronow S."/>
            <person name="Severitt S."/>
            <person name="Schroder I."/>
            <person name="Tallon L."/>
            <person name="Sadzewicz L."/>
            <person name="Zhao X."/>
            <person name="Vavikolanu K."/>
            <person name="Mehta A."/>
            <person name="Aluvathingal J."/>
            <person name="Nadendla S."/>
            <person name="Myers T."/>
            <person name="Yan Y."/>
            <person name="Sichtig H."/>
        </authorList>
    </citation>
    <scope>NUCLEOTIDE SEQUENCE [LARGE SCALE GENOMIC DNA]</scope>
    <source>
        <strain evidence="4 5">FDAARGOS_790</strain>
    </source>
</reference>